<name>A0A1G7C630_9ACTN</name>
<keyword evidence="2" id="KW-1185">Reference proteome</keyword>
<dbReference type="AlphaFoldDB" id="A0A1G7C630"/>
<dbReference type="STRING" id="675864.SAMN04489747_3161"/>
<evidence type="ECO:0000313" key="1">
    <source>
        <dbReference type="EMBL" id="SDE34240.1"/>
    </source>
</evidence>
<dbReference type="EMBL" id="LT629688">
    <property type="protein sequence ID" value="SDE34240.1"/>
    <property type="molecule type" value="Genomic_DNA"/>
</dbReference>
<reference evidence="1 2" key="1">
    <citation type="submission" date="2016-10" db="EMBL/GenBank/DDBJ databases">
        <authorList>
            <person name="de Groot N.N."/>
        </authorList>
    </citation>
    <scope>NUCLEOTIDE SEQUENCE [LARGE SCALE GENOMIC DNA]</scope>
    <source>
        <strain evidence="1 2">MON 2.2</strain>
    </source>
</reference>
<proteinExistence type="predicted"/>
<dbReference type="RefSeq" id="WP_157677178.1">
    <property type="nucleotide sequence ID" value="NZ_LT629688.1"/>
</dbReference>
<accession>A0A1G7C630</accession>
<sequence length="50" mass="5881">MALTIRNPKVVTPRVLDEQEIEQIRRRAQEQVRAEEPTLILRQMRARLAG</sequence>
<organism evidence="1 2">
    <name type="scientific">Auraticoccus monumenti</name>
    <dbReference type="NCBI Taxonomy" id="675864"/>
    <lineage>
        <taxon>Bacteria</taxon>
        <taxon>Bacillati</taxon>
        <taxon>Actinomycetota</taxon>
        <taxon>Actinomycetes</taxon>
        <taxon>Propionibacteriales</taxon>
        <taxon>Propionibacteriaceae</taxon>
        <taxon>Auraticoccus</taxon>
    </lineage>
</organism>
<protein>
    <submittedName>
        <fullName evidence="1">Uncharacterized protein</fullName>
    </submittedName>
</protein>
<gene>
    <name evidence="1" type="ORF">SAMN04489747_3161</name>
</gene>
<dbReference type="Proteomes" id="UP000198546">
    <property type="component" value="Chromosome i"/>
</dbReference>
<evidence type="ECO:0000313" key="2">
    <source>
        <dbReference type="Proteomes" id="UP000198546"/>
    </source>
</evidence>